<dbReference type="PANTHER" id="PTHR11560">
    <property type="entry name" value="39S RIBOSOMAL PROTEIN L10, MITOCHONDRIAL"/>
    <property type="match status" value="1"/>
</dbReference>
<dbReference type="CDD" id="cd05797">
    <property type="entry name" value="Ribosomal_L10"/>
    <property type="match status" value="1"/>
</dbReference>
<dbReference type="Gene3D" id="3.30.70.1730">
    <property type="match status" value="1"/>
</dbReference>
<protein>
    <recommendedName>
        <fullName evidence="5 6">Large ribosomal subunit protein uL10</fullName>
    </recommendedName>
</protein>
<sequence length="184" mass="19815">MIREDKQALVDELSEKFQSHNAFYIADASGMSVAKINEFRRLCFTRGMEFKVYKNTFIRKALDTLGGDTAEMDAALKGQSGILFSKESGNAPAKLLQEFYKAQAYGKGVEPKPALKGAYVDASIYVGANQLETLSTIKGKNELIGEVIGLLQSPAKNVISALSSGGNILAGLIKTLSEKEEVAG</sequence>
<dbReference type="AlphaFoldDB" id="A0A238WGJ6"/>
<evidence type="ECO:0000256" key="4">
    <source>
        <dbReference type="ARBA" id="ARBA00023274"/>
    </source>
</evidence>
<keyword evidence="6" id="KW-0694">RNA-binding</keyword>
<dbReference type="PROSITE" id="PS01109">
    <property type="entry name" value="RIBOSOMAL_L10"/>
    <property type="match status" value="1"/>
</dbReference>
<dbReference type="GO" id="GO:0070180">
    <property type="term" value="F:large ribosomal subunit rRNA binding"/>
    <property type="evidence" value="ECO:0007669"/>
    <property type="project" value="UniProtKB-UniRule"/>
</dbReference>
<proteinExistence type="inferred from homology"/>
<dbReference type="InterPro" id="IPR001790">
    <property type="entry name" value="Ribosomal_uL10"/>
</dbReference>
<evidence type="ECO:0000256" key="6">
    <source>
        <dbReference type="HAMAP-Rule" id="MF_00362"/>
    </source>
</evidence>
<keyword evidence="4 6" id="KW-0687">Ribonucleoprotein</keyword>
<evidence type="ECO:0000256" key="5">
    <source>
        <dbReference type="ARBA" id="ARBA00035202"/>
    </source>
</evidence>
<keyword evidence="8" id="KW-1185">Reference proteome</keyword>
<evidence type="ECO:0000256" key="1">
    <source>
        <dbReference type="ARBA" id="ARBA00002633"/>
    </source>
</evidence>
<name>A0A238WGJ6_9BACT</name>
<dbReference type="InterPro" id="IPR022973">
    <property type="entry name" value="Ribosomal_uL10_bac"/>
</dbReference>
<gene>
    <name evidence="6" type="primary">rplJ</name>
    <name evidence="7" type="ORF">SAMN06269173_102564</name>
</gene>
<dbReference type="RefSeq" id="WP_045688443.1">
    <property type="nucleotide sequence ID" value="NZ_FZNS01000002.1"/>
</dbReference>
<keyword evidence="3 6" id="KW-0689">Ribosomal protein</keyword>
<dbReference type="EMBL" id="FZNS01000002">
    <property type="protein sequence ID" value="SNR45461.1"/>
    <property type="molecule type" value="Genomic_DNA"/>
</dbReference>
<dbReference type="Pfam" id="PF00466">
    <property type="entry name" value="Ribosomal_L10"/>
    <property type="match status" value="1"/>
</dbReference>
<dbReference type="GO" id="GO:0006412">
    <property type="term" value="P:translation"/>
    <property type="evidence" value="ECO:0007669"/>
    <property type="project" value="UniProtKB-UniRule"/>
</dbReference>
<evidence type="ECO:0000256" key="2">
    <source>
        <dbReference type="ARBA" id="ARBA00008889"/>
    </source>
</evidence>
<dbReference type="GO" id="GO:0003735">
    <property type="term" value="F:structural constituent of ribosome"/>
    <property type="evidence" value="ECO:0007669"/>
    <property type="project" value="InterPro"/>
</dbReference>
<evidence type="ECO:0000256" key="3">
    <source>
        <dbReference type="ARBA" id="ARBA00022980"/>
    </source>
</evidence>
<organism evidence="7 8">
    <name type="scientific">Hymenobacter mucosus</name>
    <dbReference type="NCBI Taxonomy" id="1411120"/>
    <lineage>
        <taxon>Bacteria</taxon>
        <taxon>Pseudomonadati</taxon>
        <taxon>Bacteroidota</taxon>
        <taxon>Cytophagia</taxon>
        <taxon>Cytophagales</taxon>
        <taxon>Hymenobacteraceae</taxon>
        <taxon>Hymenobacter</taxon>
    </lineage>
</organism>
<keyword evidence="6" id="KW-0699">rRNA-binding</keyword>
<dbReference type="HAMAP" id="MF_00362">
    <property type="entry name" value="Ribosomal_uL10"/>
    <property type="match status" value="1"/>
</dbReference>
<dbReference type="Proteomes" id="UP000198310">
    <property type="component" value="Unassembled WGS sequence"/>
</dbReference>
<dbReference type="InterPro" id="IPR047865">
    <property type="entry name" value="Ribosomal_uL10_bac_type"/>
</dbReference>
<comment type="similarity">
    <text evidence="2 6">Belongs to the universal ribosomal protein uL10 family.</text>
</comment>
<reference evidence="8" key="1">
    <citation type="submission" date="2017-06" db="EMBL/GenBank/DDBJ databases">
        <authorList>
            <person name="Varghese N."/>
            <person name="Submissions S."/>
        </authorList>
    </citation>
    <scope>NUCLEOTIDE SEQUENCE [LARGE SCALE GENOMIC DNA]</scope>
    <source>
        <strain evidence="8">DSM 28041</strain>
    </source>
</reference>
<dbReference type="SUPFAM" id="SSF160369">
    <property type="entry name" value="Ribosomal protein L10-like"/>
    <property type="match status" value="1"/>
</dbReference>
<dbReference type="GO" id="GO:0015934">
    <property type="term" value="C:large ribosomal subunit"/>
    <property type="evidence" value="ECO:0007669"/>
    <property type="project" value="InterPro"/>
</dbReference>
<dbReference type="NCBIfam" id="NF000955">
    <property type="entry name" value="PRK00099.1-1"/>
    <property type="match status" value="1"/>
</dbReference>
<comment type="subunit">
    <text evidence="6">Part of the ribosomal stalk of the 50S ribosomal subunit. The N-terminus interacts with L11 and the large rRNA to form the base of the stalk. The C-terminus forms an elongated spine to which L12 dimers bind in a sequential fashion forming a multimeric L10(L12)X complex.</text>
</comment>
<evidence type="ECO:0000313" key="7">
    <source>
        <dbReference type="EMBL" id="SNR45461.1"/>
    </source>
</evidence>
<dbReference type="InterPro" id="IPR043141">
    <property type="entry name" value="Ribosomal_uL10-like_sf"/>
</dbReference>
<dbReference type="InterPro" id="IPR002363">
    <property type="entry name" value="Ribosomal_uL10_CS_bac"/>
</dbReference>
<comment type="function">
    <text evidence="1 6">Forms part of the ribosomal stalk, playing a central role in the interaction of the ribosome with GTP-bound translation factors.</text>
</comment>
<evidence type="ECO:0000313" key="8">
    <source>
        <dbReference type="Proteomes" id="UP000198310"/>
    </source>
</evidence>
<accession>A0A238WGJ6</accession>